<keyword evidence="1" id="KW-1133">Transmembrane helix</keyword>
<dbReference type="Proteomes" id="UP000187203">
    <property type="component" value="Unassembled WGS sequence"/>
</dbReference>
<protein>
    <submittedName>
        <fullName evidence="2">Signal transduction histidine kinase, LytS</fullName>
    </submittedName>
</protein>
<gene>
    <name evidence="2" type="ORF">COLO4_03448</name>
</gene>
<dbReference type="GO" id="GO:0016301">
    <property type="term" value="F:kinase activity"/>
    <property type="evidence" value="ECO:0007669"/>
    <property type="project" value="UniProtKB-KW"/>
</dbReference>
<keyword evidence="1" id="KW-0472">Membrane</keyword>
<evidence type="ECO:0000256" key="1">
    <source>
        <dbReference type="SAM" id="Phobius"/>
    </source>
</evidence>
<accession>A0A1R3KYI3</accession>
<feature type="transmembrane region" description="Helical" evidence="1">
    <location>
        <begin position="35"/>
        <end position="56"/>
    </location>
</feature>
<sequence>MAMTNADSNDEMKKKSAKEFAEWIRSEYLWVPYPAHYFIAFFTFLSTAVVFGIRTYNLNQSRRQMPAAASASV</sequence>
<proteinExistence type="predicted"/>
<reference evidence="3" key="1">
    <citation type="submission" date="2013-09" db="EMBL/GenBank/DDBJ databases">
        <title>Corchorus olitorius genome sequencing.</title>
        <authorList>
            <person name="Alam M."/>
            <person name="Haque M.S."/>
            <person name="Islam M.S."/>
            <person name="Emdad E.M."/>
            <person name="Islam M.M."/>
            <person name="Ahmed B."/>
            <person name="Halim A."/>
            <person name="Hossen Q.M.M."/>
            <person name="Hossain M.Z."/>
            <person name="Ahmed R."/>
            <person name="Khan M.M."/>
            <person name="Islam R."/>
            <person name="Rashid M.M."/>
            <person name="Khan S.A."/>
            <person name="Rahman M.S."/>
            <person name="Alam M."/>
            <person name="Yahiya A.S."/>
            <person name="Khan M.S."/>
            <person name="Azam M.S."/>
            <person name="Haque T."/>
            <person name="Lashkar M.Z.H."/>
            <person name="Akhand A.I."/>
            <person name="Morshed G."/>
            <person name="Roy S."/>
            <person name="Uddin K.S."/>
            <person name="Rabeya T."/>
            <person name="Hossain A.S."/>
            <person name="Chowdhury A."/>
            <person name="Snigdha A.R."/>
            <person name="Mortoza M.S."/>
            <person name="Matin S.A."/>
            <person name="Hoque S.M.E."/>
            <person name="Islam M.K."/>
            <person name="Roy D.K."/>
            <person name="Haider R."/>
            <person name="Moosa M.M."/>
            <person name="Elias S.M."/>
            <person name="Hasan A.M."/>
            <person name="Jahan S."/>
            <person name="Shafiuddin M."/>
            <person name="Mahmood N."/>
            <person name="Shommy N.S."/>
        </authorList>
    </citation>
    <scope>NUCLEOTIDE SEQUENCE [LARGE SCALE GENOMIC DNA]</scope>
    <source>
        <strain evidence="3">cv. O-4</strain>
    </source>
</reference>
<keyword evidence="2" id="KW-0808">Transferase</keyword>
<evidence type="ECO:0000313" key="3">
    <source>
        <dbReference type="Proteomes" id="UP000187203"/>
    </source>
</evidence>
<keyword evidence="1" id="KW-0812">Transmembrane</keyword>
<evidence type="ECO:0000313" key="2">
    <source>
        <dbReference type="EMBL" id="OMP12145.1"/>
    </source>
</evidence>
<organism evidence="2 3">
    <name type="scientific">Corchorus olitorius</name>
    <dbReference type="NCBI Taxonomy" id="93759"/>
    <lineage>
        <taxon>Eukaryota</taxon>
        <taxon>Viridiplantae</taxon>
        <taxon>Streptophyta</taxon>
        <taxon>Embryophyta</taxon>
        <taxon>Tracheophyta</taxon>
        <taxon>Spermatophyta</taxon>
        <taxon>Magnoliopsida</taxon>
        <taxon>eudicotyledons</taxon>
        <taxon>Gunneridae</taxon>
        <taxon>Pentapetalae</taxon>
        <taxon>rosids</taxon>
        <taxon>malvids</taxon>
        <taxon>Malvales</taxon>
        <taxon>Malvaceae</taxon>
        <taxon>Grewioideae</taxon>
        <taxon>Apeibeae</taxon>
        <taxon>Corchorus</taxon>
    </lineage>
</organism>
<comment type="caution">
    <text evidence="2">The sequence shown here is derived from an EMBL/GenBank/DDBJ whole genome shotgun (WGS) entry which is preliminary data.</text>
</comment>
<keyword evidence="3" id="KW-1185">Reference proteome</keyword>
<dbReference type="EMBL" id="AWUE01009805">
    <property type="protein sequence ID" value="OMP12145.1"/>
    <property type="molecule type" value="Genomic_DNA"/>
</dbReference>
<keyword evidence="2" id="KW-0418">Kinase</keyword>
<name>A0A1R3KYI3_9ROSI</name>
<dbReference type="AlphaFoldDB" id="A0A1R3KYI3"/>